<accession>A0A8K0EWN6</accession>
<feature type="domain" description="Mutator-like transposase" evidence="2">
    <location>
        <begin position="107"/>
        <end position="163"/>
    </location>
</feature>
<proteinExistence type="predicted"/>
<feature type="region of interest" description="Disordered" evidence="1">
    <location>
        <begin position="296"/>
        <end position="327"/>
    </location>
</feature>
<keyword evidence="4" id="KW-1185">Reference proteome</keyword>
<evidence type="ECO:0000256" key="1">
    <source>
        <dbReference type="SAM" id="MobiDB-lite"/>
    </source>
</evidence>
<name>A0A8K0EWN6_BRALA</name>
<protein>
    <submittedName>
        <fullName evidence="3">Hypp4691 protein</fullName>
    </submittedName>
</protein>
<dbReference type="EMBL" id="OV696693">
    <property type="protein sequence ID" value="CAH1271644.1"/>
    <property type="molecule type" value="Genomic_DNA"/>
</dbReference>
<dbReference type="AlphaFoldDB" id="A0A8K0EWN6"/>
<feature type="region of interest" description="Disordered" evidence="1">
    <location>
        <begin position="346"/>
        <end position="365"/>
    </location>
</feature>
<organism evidence="3 4">
    <name type="scientific">Branchiostoma lanceolatum</name>
    <name type="common">Common lancelet</name>
    <name type="synonym">Amphioxus lanceolatum</name>
    <dbReference type="NCBI Taxonomy" id="7740"/>
    <lineage>
        <taxon>Eukaryota</taxon>
        <taxon>Metazoa</taxon>
        <taxon>Chordata</taxon>
        <taxon>Cephalochordata</taxon>
        <taxon>Leptocardii</taxon>
        <taxon>Amphioxiformes</taxon>
        <taxon>Branchiostomatidae</taxon>
        <taxon>Branchiostoma</taxon>
    </lineage>
</organism>
<evidence type="ECO:0000259" key="2">
    <source>
        <dbReference type="Pfam" id="PF20700"/>
    </source>
</evidence>
<evidence type="ECO:0000313" key="3">
    <source>
        <dbReference type="EMBL" id="CAH1271644.1"/>
    </source>
</evidence>
<reference evidence="3" key="1">
    <citation type="submission" date="2022-01" db="EMBL/GenBank/DDBJ databases">
        <authorList>
            <person name="Braso-Vives M."/>
        </authorList>
    </citation>
    <scope>NUCLEOTIDE SEQUENCE</scope>
</reference>
<feature type="compositionally biased region" description="Low complexity" evidence="1">
    <location>
        <begin position="299"/>
        <end position="309"/>
    </location>
</feature>
<sequence>MGRKKSSKERPTVFKKGYTPHNKGMKIRHVTPATPVYRRVSEDNFELLQDTDRRGNLLIRPKKVALEKRRVMLLRPKKEPCSKIARAVARGYTRDDARDDNLDDLVGYRIWLARDAVKACTKAQRDHDQEHPTCKALVRLSAKLERKVGLATSETFVCDKCKLIMGEFYSRVQLPRESLQQYALALQELLKRADRRRGQPLVDQDNILRDRFLDGIRDEWLCRQLRREVIRAPAANPRTFREVKEEAFHLSGEWGASSRQVQARQMGMGGEPNVTDELSRLRRDTETSLESIRREIARLRPSNSSSPRYNRPERGSMGRGGPRPAFKWDPEGRPICWKCEEVGHEGYRCPNNDRSARPASAVNPN</sequence>
<gene>
    <name evidence="3" type="primary">Hypp4691</name>
    <name evidence="3" type="ORF">BLAG_LOCUS23596</name>
</gene>
<evidence type="ECO:0000313" key="4">
    <source>
        <dbReference type="Proteomes" id="UP000838412"/>
    </source>
</evidence>
<dbReference type="Pfam" id="PF20700">
    <property type="entry name" value="Mutator"/>
    <property type="match status" value="1"/>
</dbReference>
<dbReference type="InterPro" id="IPR049012">
    <property type="entry name" value="Mutator_transp_dom"/>
</dbReference>
<dbReference type="Proteomes" id="UP000838412">
    <property type="component" value="Chromosome 8"/>
</dbReference>